<protein>
    <submittedName>
        <fullName evidence="1">Uncharacterized protein</fullName>
    </submittedName>
</protein>
<dbReference type="RefSeq" id="WP_394843570.1">
    <property type="nucleotide sequence ID" value="NZ_CP089982.1"/>
</dbReference>
<keyword evidence="2" id="KW-1185">Reference proteome</keyword>
<dbReference type="EMBL" id="CP089982">
    <property type="protein sequence ID" value="WXA92971.1"/>
    <property type="molecule type" value="Genomic_DNA"/>
</dbReference>
<reference evidence="1 2" key="1">
    <citation type="submission" date="2021-12" db="EMBL/GenBank/DDBJ databases">
        <title>Discovery of the Pendulisporaceae a myxobacterial family with distinct sporulation behavior and unique specialized metabolism.</title>
        <authorList>
            <person name="Garcia R."/>
            <person name="Popoff A."/>
            <person name="Bader C.D."/>
            <person name="Loehr J."/>
            <person name="Walesch S."/>
            <person name="Walt C."/>
            <person name="Boldt J."/>
            <person name="Bunk B."/>
            <person name="Haeckl F.J.F.P.J."/>
            <person name="Gunesch A.P."/>
            <person name="Birkelbach J."/>
            <person name="Nuebel U."/>
            <person name="Pietschmann T."/>
            <person name="Bach T."/>
            <person name="Mueller R."/>
        </authorList>
    </citation>
    <scope>NUCLEOTIDE SEQUENCE [LARGE SCALE GENOMIC DNA]</scope>
    <source>
        <strain evidence="1 2">MSr12523</strain>
    </source>
</reference>
<sequence length="234" mass="26426">MQNDLIYRGRALTTTETLALSSGAVTTADTYDFPSRIPRPGGLYSEEVFGLADHAALARALDADTRHERWGHIALDEPMVHPLRAGHVLTHILVVPPCYRRFILRSAEESRQEAWRRRAKILSMNEYSIRTQEKLLEQRGLLHVSDIERMGPTWVQPPLNGHYRAVVDANARIARLRELRAPTDTLCHWQDRLLFRTKGLYDELVGLSMRFGAGLVLRALSVSVDALTASTSFS</sequence>
<evidence type="ECO:0000313" key="1">
    <source>
        <dbReference type="EMBL" id="WXA92971.1"/>
    </source>
</evidence>
<accession>A0ABZ2K2M8</accession>
<dbReference type="Proteomes" id="UP001379533">
    <property type="component" value="Chromosome"/>
</dbReference>
<organism evidence="1 2">
    <name type="scientific">Pendulispora brunnea</name>
    <dbReference type="NCBI Taxonomy" id="2905690"/>
    <lineage>
        <taxon>Bacteria</taxon>
        <taxon>Pseudomonadati</taxon>
        <taxon>Myxococcota</taxon>
        <taxon>Myxococcia</taxon>
        <taxon>Myxococcales</taxon>
        <taxon>Sorangiineae</taxon>
        <taxon>Pendulisporaceae</taxon>
        <taxon>Pendulispora</taxon>
    </lineage>
</organism>
<name>A0ABZ2K2M8_9BACT</name>
<dbReference type="SUPFAM" id="SSF64484">
    <property type="entry name" value="beta and beta-prime subunits of DNA dependent RNA-polymerase"/>
    <property type="match status" value="1"/>
</dbReference>
<evidence type="ECO:0000313" key="2">
    <source>
        <dbReference type="Proteomes" id="UP001379533"/>
    </source>
</evidence>
<proteinExistence type="predicted"/>
<gene>
    <name evidence="1" type="ORF">LZC95_41790</name>
</gene>